<dbReference type="Pfam" id="PF05282">
    <property type="entry name" value="AAR2"/>
    <property type="match status" value="1"/>
</dbReference>
<dbReference type="CDD" id="cd13778">
    <property type="entry name" value="Aar2_C"/>
    <property type="match status" value="1"/>
</dbReference>
<dbReference type="InterPro" id="IPR033647">
    <property type="entry name" value="Aar2_N"/>
</dbReference>
<keyword evidence="12" id="KW-1185">Reference proteome</keyword>
<keyword evidence="6" id="KW-0508">mRNA splicing</keyword>
<proteinExistence type="inferred from homology"/>
<evidence type="ECO:0000256" key="4">
    <source>
        <dbReference type="ARBA" id="ARBA00022664"/>
    </source>
</evidence>
<dbReference type="GO" id="GO:0005681">
    <property type="term" value="C:spliceosomal complex"/>
    <property type="evidence" value="ECO:0007669"/>
    <property type="project" value="UniProtKB-KW"/>
</dbReference>
<organism evidence="11 12">
    <name type="scientific">Diploptera punctata</name>
    <name type="common">Pacific beetle cockroach</name>
    <dbReference type="NCBI Taxonomy" id="6984"/>
    <lineage>
        <taxon>Eukaryota</taxon>
        <taxon>Metazoa</taxon>
        <taxon>Ecdysozoa</taxon>
        <taxon>Arthropoda</taxon>
        <taxon>Hexapoda</taxon>
        <taxon>Insecta</taxon>
        <taxon>Pterygota</taxon>
        <taxon>Neoptera</taxon>
        <taxon>Polyneoptera</taxon>
        <taxon>Dictyoptera</taxon>
        <taxon>Blattodea</taxon>
        <taxon>Blaberoidea</taxon>
        <taxon>Blaberidae</taxon>
        <taxon>Diplopterinae</taxon>
        <taxon>Diploptera</taxon>
    </lineage>
</organism>
<dbReference type="GO" id="GO:0000244">
    <property type="term" value="P:spliceosomal tri-snRNP complex assembly"/>
    <property type="evidence" value="ECO:0007669"/>
    <property type="project" value="TreeGrafter"/>
</dbReference>
<dbReference type="PANTHER" id="PTHR12689:SF4">
    <property type="entry name" value="PROTEIN AAR2 HOMOLOG"/>
    <property type="match status" value="1"/>
</dbReference>
<dbReference type="FunFam" id="2.60.34.20:FF:000001">
    <property type="entry name" value="protein AAR2 homolog"/>
    <property type="match status" value="1"/>
</dbReference>
<keyword evidence="5" id="KW-0747">Spliceosome</keyword>
<dbReference type="FunFam" id="1.25.40.550:FF:000001">
    <property type="entry name" value="AAR2 splicing factor homolog"/>
    <property type="match status" value="1"/>
</dbReference>
<evidence type="ECO:0000256" key="1">
    <source>
        <dbReference type="ARBA" id="ARBA00003708"/>
    </source>
</evidence>
<dbReference type="Proteomes" id="UP001233999">
    <property type="component" value="Unassembled WGS sequence"/>
</dbReference>
<evidence type="ECO:0000256" key="6">
    <source>
        <dbReference type="ARBA" id="ARBA00023187"/>
    </source>
</evidence>
<evidence type="ECO:0000313" key="11">
    <source>
        <dbReference type="EMBL" id="KAJ9577463.1"/>
    </source>
</evidence>
<keyword evidence="4" id="KW-0507">mRNA processing</keyword>
<gene>
    <name evidence="11" type="ORF">L9F63_005964</name>
</gene>
<evidence type="ECO:0000256" key="5">
    <source>
        <dbReference type="ARBA" id="ARBA00022728"/>
    </source>
</evidence>
<reference evidence="11" key="2">
    <citation type="submission" date="2023-05" db="EMBL/GenBank/DDBJ databases">
        <authorList>
            <person name="Fouks B."/>
        </authorList>
    </citation>
    <scope>NUCLEOTIDE SEQUENCE</scope>
    <source>
        <strain evidence="11">Stay&amp;Tobe</strain>
        <tissue evidence="11">Testes</tissue>
    </source>
</reference>
<dbReference type="CDD" id="cd13777">
    <property type="entry name" value="Aar2_N"/>
    <property type="match status" value="1"/>
</dbReference>
<dbReference type="AlphaFoldDB" id="A0AAD7ZCI1"/>
<reference evidence="11" key="1">
    <citation type="journal article" date="2023" name="IScience">
        <title>Live-bearing cockroach genome reveals convergent evolutionary mechanisms linked to viviparity in insects and beyond.</title>
        <authorList>
            <person name="Fouks B."/>
            <person name="Harrison M.C."/>
            <person name="Mikhailova A.A."/>
            <person name="Marchal E."/>
            <person name="English S."/>
            <person name="Carruthers M."/>
            <person name="Jennings E.C."/>
            <person name="Chiamaka E.L."/>
            <person name="Frigard R.A."/>
            <person name="Pippel M."/>
            <person name="Attardo G.M."/>
            <person name="Benoit J.B."/>
            <person name="Bornberg-Bauer E."/>
            <person name="Tobe S.S."/>
        </authorList>
    </citation>
    <scope>NUCLEOTIDE SEQUENCE</scope>
    <source>
        <strain evidence="11">Stay&amp;Tobe</strain>
    </source>
</reference>
<evidence type="ECO:0000256" key="3">
    <source>
        <dbReference type="ARBA" id="ARBA00016372"/>
    </source>
</evidence>
<dbReference type="InterPro" id="IPR038516">
    <property type="entry name" value="AAR2_N_sf"/>
</dbReference>
<dbReference type="InterPro" id="IPR033648">
    <property type="entry name" value="AAR2_C"/>
</dbReference>
<dbReference type="Pfam" id="PF20981">
    <property type="entry name" value="AAR2_1st"/>
    <property type="match status" value="1"/>
</dbReference>
<sequence>MSNISEMDQALARRLLIEGATLVFLDVPPGTEFGIDMKSWNTGDNFKGVKMIPPGLHYVYYSAVNKEGDSAPRVGFVHNFKKLEMVVMKWDHASEDISTEVISEEEVSRIKANLLNLDRYLGPYPFDVWKRWRKLVTKADDELVTKLVPQSGYIRAALELVSKEFTSGDGAPAAKQRRYRLSTAEEKEEDLLPQLKPIPGTEIRFTALPERNFPEDATPAEITQHSLDHSYTLDLIVVDVVGEMQFAFVSFLVGHSLEAFEHWKKLVILLCSCDDALSKRREVYDVFLTALEVQILEIPQDFLVDIVASNNFVYHSLRVLFRNIQMNDLVDDRLKTKAKRLQDRLTHKFQWDFSHLDEEDEDEAPVIVDV</sequence>
<evidence type="ECO:0000313" key="12">
    <source>
        <dbReference type="Proteomes" id="UP001233999"/>
    </source>
</evidence>
<protein>
    <recommendedName>
        <fullName evidence="3">Protein AAR2 homolog</fullName>
    </recommendedName>
    <alternativeName>
        <fullName evidence="7">AAR2 splicing factor homolog</fullName>
    </alternativeName>
</protein>
<dbReference type="InterPro" id="IPR007946">
    <property type="entry name" value="AAR2"/>
</dbReference>
<evidence type="ECO:0000256" key="8">
    <source>
        <dbReference type="ARBA" id="ARBA00047009"/>
    </source>
</evidence>
<dbReference type="EMBL" id="JASPKZ010009357">
    <property type="protein sequence ID" value="KAJ9577463.1"/>
    <property type="molecule type" value="Genomic_DNA"/>
</dbReference>
<name>A0AAD7ZCI1_DIPPU</name>
<comment type="function">
    <text evidence="1">Component of the U5 snRNP complex that is required for spliceosome assembly and for pre-mRNA splicing.</text>
</comment>
<comment type="similarity">
    <text evidence="2">Belongs to the AAR2 family.</text>
</comment>
<evidence type="ECO:0000259" key="10">
    <source>
        <dbReference type="Pfam" id="PF20981"/>
    </source>
</evidence>
<dbReference type="Gene3D" id="2.60.34.20">
    <property type="match status" value="1"/>
</dbReference>
<dbReference type="InterPro" id="IPR038514">
    <property type="entry name" value="AAR2_C_sf"/>
</dbReference>
<dbReference type="Gene3D" id="1.25.40.550">
    <property type="entry name" value="Aar2, C-terminal domain-like"/>
    <property type="match status" value="1"/>
</dbReference>
<feature type="domain" description="AAR2 N-terminal" evidence="10">
    <location>
        <begin position="18"/>
        <end position="149"/>
    </location>
</feature>
<evidence type="ECO:0000256" key="7">
    <source>
        <dbReference type="ARBA" id="ARBA00030625"/>
    </source>
</evidence>
<evidence type="ECO:0000256" key="2">
    <source>
        <dbReference type="ARBA" id="ARBA00006281"/>
    </source>
</evidence>
<comment type="subunit">
    <text evidence="8">Interacts with PRPF8 (via RNase H homology domain). Component of a U5 snRNP complex that contains PRPF8.</text>
</comment>
<dbReference type="PANTHER" id="PTHR12689">
    <property type="entry name" value="A1 CISTRON SPLICING FACTOR AAR2-RELATED"/>
    <property type="match status" value="1"/>
</dbReference>
<evidence type="ECO:0000259" key="9">
    <source>
        <dbReference type="Pfam" id="PF05282"/>
    </source>
</evidence>
<comment type="caution">
    <text evidence="11">The sequence shown here is derived from an EMBL/GenBank/DDBJ whole genome shotgun (WGS) entry which is preliminary data.</text>
</comment>
<feature type="domain" description="AAR2 C-terminal" evidence="9">
    <location>
        <begin position="205"/>
        <end position="354"/>
    </location>
</feature>
<accession>A0AAD7ZCI1</accession>